<comment type="caution">
    <text evidence="2">The sequence shown here is derived from an EMBL/GenBank/DDBJ whole genome shotgun (WGS) entry which is preliminary data.</text>
</comment>
<evidence type="ECO:0000259" key="1">
    <source>
        <dbReference type="Pfam" id="PF03992"/>
    </source>
</evidence>
<dbReference type="EMBL" id="CAXAMM010011447">
    <property type="protein sequence ID" value="CAK9026179.1"/>
    <property type="molecule type" value="Genomic_DNA"/>
</dbReference>
<organism evidence="2 3">
    <name type="scientific">Durusdinium trenchii</name>
    <dbReference type="NCBI Taxonomy" id="1381693"/>
    <lineage>
        <taxon>Eukaryota</taxon>
        <taxon>Sar</taxon>
        <taxon>Alveolata</taxon>
        <taxon>Dinophyceae</taxon>
        <taxon>Suessiales</taxon>
        <taxon>Symbiodiniaceae</taxon>
        <taxon>Durusdinium</taxon>
    </lineage>
</organism>
<dbReference type="Pfam" id="PF03992">
    <property type="entry name" value="ABM"/>
    <property type="match status" value="1"/>
</dbReference>
<dbReference type="InterPro" id="IPR011008">
    <property type="entry name" value="Dimeric_a/b-barrel"/>
</dbReference>
<keyword evidence="3" id="KW-1185">Reference proteome</keyword>
<accession>A0ABP0KI27</accession>
<proteinExistence type="predicted"/>
<dbReference type="Proteomes" id="UP001642464">
    <property type="component" value="Unassembled WGS sequence"/>
</dbReference>
<gene>
    <name evidence="2" type="ORF">SCF082_LOCUS17377</name>
</gene>
<evidence type="ECO:0000313" key="3">
    <source>
        <dbReference type="Proteomes" id="UP001642464"/>
    </source>
</evidence>
<protein>
    <recommendedName>
        <fullName evidence="1">ABM domain-containing protein</fullName>
    </recommendedName>
</protein>
<dbReference type="Gene3D" id="3.30.70.100">
    <property type="match status" value="1"/>
</dbReference>
<sequence>MKRELIYFCMGSAAASLLLSFGFGVSQRPSKTKGFPSAWSLTIQLRFKDVATRDEFLRFWAPLARYVRDAEPFALLFEAVQSDKDPLLVIVDERYSNKEVYMELHRSSAAFHQFRPQMKKLQDEGRLEVSGESGFGIGLDTI</sequence>
<name>A0ABP0KI27_9DINO</name>
<dbReference type="InterPro" id="IPR007138">
    <property type="entry name" value="ABM_dom"/>
</dbReference>
<dbReference type="SUPFAM" id="SSF54909">
    <property type="entry name" value="Dimeric alpha+beta barrel"/>
    <property type="match status" value="1"/>
</dbReference>
<reference evidence="2 3" key="1">
    <citation type="submission" date="2024-02" db="EMBL/GenBank/DDBJ databases">
        <authorList>
            <person name="Chen Y."/>
            <person name="Shah S."/>
            <person name="Dougan E. K."/>
            <person name="Thang M."/>
            <person name="Chan C."/>
        </authorList>
    </citation>
    <scope>NUCLEOTIDE SEQUENCE [LARGE SCALE GENOMIC DNA]</scope>
</reference>
<feature type="domain" description="ABM" evidence="1">
    <location>
        <begin position="53"/>
        <end position="115"/>
    </location>
</feature>
<evidence type="ECO:0000313" key="2">
    <source>
        <dbReference type="EMBL" id="CAK9026179.1"/>
    </source>
</evidence>